<dbReference type="GO" id="GO:0006351">
    <property type="term" value="P:DNA-templated transcription"/>
    <property type="evidence" value="ECO:0007669"/>
    <property type="project" value="InterPro"/>
</dbReference>
<dbReference type="CDD" id="cd00067">
    <property type="entry name" value="GAL4"/>
    <property type="match status" value="1"/>
</dbReference>
<accession>A0AAD7NQK5</accession>
<keyword evidence="4" id="KW-0238">DNA-binding</keyword>
<dbReference type="GO" id="GO:0008270">
    <property type="term" value="F:zinc ion binding"/>
    <property type="evidence" value="ECO:0007669"/>
    <property type="project" value="InterPro"/>
</dbReference>
<dbReference type="AlphaFoldDB" id="A0AAD7NQK5"/>
<dbReference type="PANTHER" id="PTHR31845">
    <property type="entry name" value="FINGER DOMAIN PROTEIN, PUTATIVE-RELATED"/>
    <property type="match status" value="1"/>
</dbReference>
<feature type="domain" description="Zn(2)-C6 fungal-type" evidence="8">
    <location>
        <begin position="46"/>
        <end position="75"/>
    </location>
</feature>
<evidence type="ECO:0000256" key="6">
    <source>
        <dbReference type="ARBA" id="ARBA00023242"/>
    </source>
</evidence>
<feature type="region of interest" description="Disordered" evidence="7">
    <location>
        <begin position="1"/>
        <end position="44"/>
    </location>
</feature>
<dbReference type="SUPFAM" id="SSF57701">
    <property type="entry name" value="Zn2/Cys6 DNA-binding domain"/>
    <property type="match status" value="1"/>
</dbReference>
<feature type="compositionally biased region" description="Pro residues" evidence="7">
    <location>
        <begin position="164"/>
        <end position="174"/>
    </location>
</feature>
<dbReference type="InterPro" id="IPR036864">
    <property type="entry name" value="Zn2-C6_fun-type_DNA-bd_sf"/>
</dbReference>
<dbReference type="Gene3D" id="4.10.240.10">
    <property type="entry name" value="Zn(2)-C6 fungal-type DNA-binding domain"/>
    <property type="match status" value="1"/>
</dbReference>
<evidence type="ECO:0000256" key="1">
    <source>
        <dbReference type="ARBA" id="ARBA00004123"/>
    </source>
</evidence>
<keyword evidence="2" id="KW-0479">Metal-binding</keyword>
<protein>
    <recommendedName>
        <fullName evidence="8">Zn(2)-C6 fungal-type domain-containing protein</fullName>
    </recommendedName>
</protein>
<dbReference type="SMART" id="SM00066">
    <property type="entry name" value="GAL4"/>
    <property type="match status" value="1"/>
</dbReference>
<evidence type="ECO:0000256" key="5">
    <source>
        <dbReference type="ARBA" id="ARBA00023163"/>
    </source>
</evidence>
<evidence type="ECO:0000256" key="4">
    <source>
        <dbReference type="ARBA" id="ARBA00023125"/>
    </source>
</evidence>
<keyword evidence="10" id="KW-1185">Reference proteome</keyword>
<evidence type="ECO:0000259" key="8">
    <source>
        <dbReference type="PROSITE" id="PS50048"/>
    </source>
</evidence>
<sequence length="734" mass="80566">MSLSPSASPSNGSENTAKRRRMGDGQGPDGNGSPQNAHIPKRGARACTACRKGKNRCEGEAPCRRCQLSGTLCVFEKPEKKANVPVMAGPGVERLSRLEGQYLVMQSQMIGMQSSLDRILSAVQTAPNPQQGPYPPQAARDGPEYPSRNGFDGPAPATDRRAFPPLPGFAPPPHKYATYGIIPSTAPSSDDESEDALPRSTLNAPIEALQGLANAAAEAAAVPSTSTPRVKKRKRAEPIPRNAFPHVVEKGLVADSEARELYNIFFAGCHLFIPLFDPMYDTYESLMERTPWTFDAILAVAGKIRSGNGPLSPTFYKCLEEAQGIARSSLFGPVVRKEAVQGMLLLAAWSTNGWLPSGHAMRMALDLGLHRALEKLADDSKQRTEEEERNLVVSARIWLCLYWFDHQMSLGTGRPIVLRDENSIRHCRILLNHPMASPTDVRLIAQVELIAQKTQIYETLAPLNGQVNHNTLAFIRRANVALDKWWNDCDELHRQTMDENSLLRKILAGELHYAKLWLVCVALRGVAWDKMSFEQRELAFQAKDAAFNCLSIFLTSSEYRAALRYAVHDSLVTAAFSGLFLLKMASLFPAELDLGAITAQVEQLAQLLSDVAAERYALTLRIMLANLRRKVGLGSGINTPVPTMPPPPLLADGRLIVSPTFIDPTMPPPFTLEELGFQWPSDRGIFSPSAIPVWLQEQSLTDLGLPVNGSDGIFLQMTGVNGWTGDFAPMPEAW</sequence>
<dbReference type="InterPro" id="IPR051089">
    <property type="entry name" value="prtT"/>
</dbReference>
<evidence type="ECO:0000256" key="7">
    <source>
        <dbReference type="SAM" id="MobiDB-lite"/>
    </source>
</evidence>
<evidence type="ECO:0000313" key="10">
    <source>
        <dbReference type="Proteomes" id="UP001215280"/>
    </source>
</evidence>
<comment type="caution">
    <text evidence="9">The sequence shown here is derived from an EMBL/GenBank/DDBJ whole genome shotgun (WGS) entry which is preliminary data.</text>
</comment>
<dbReference type="SMART" id="SM00906">
    <property type="entry name" value="Fungal_trans"/>
    <property type="match status" value="1"/>
</dbReference>
<dbReference type="GO" id="GO:0000976">
    <property type="term" value="F:transcription cis-regulatory region binding"/>
    <property type="evidence" value="ECO:0007669"/>
    <property type="project" value="TreeGrafter"/>
</dbReference>
<dbReference type="PROSITE" id="PS00463">
    <property type="entry name" value="ZN2_CY6_FUNGAL_1"/>
    <property type="match status" value="1"/>
</dbReference>
<evidence type="ECO:0000256" key="3">
    <source>
        <dbReference type="ARBA" id="ARBA00023015"/>
    </source>
</evidence>
<dbReference type="EMBL" id="JARJLG010000024">
    <property type="protein sequence ID" value="KAJ7770242.1"/>
    <property type="molecule type" value="Genomic_DNA"/>
</dbReference>
<dbReference type="PROSITE" id="PS50048">
    <property type="entry name" value="ZN2_CY6_FUNGAL_2"/>
    <property type="match status" value="1"/>
</dbReference>
<evidence type="ECO:0000313" key="9">
    <source>
        <dbReference type="EMBL" id="KAJ7770242.1"/>
    </source>
</evidence>
<name>A0AAD7NQK5_9AGAR</name>
<evidence type="ECO:0000256" key="2">
    <source>
        <dbReference type="ARBA" id="ARBA00022723"/>
    </source>
</evidence>
<dbReference type="GO" id="GO:0000981">
    <property type="term" value="F:DNA-binding transcription factor activity, RNA polymerase II-specific"/>
    <property type="evidence" value="ECO:0007669"/>
    <property type="project" value="InterPro"/>
</dbReference>
<feature type="compositionally biased region" description="Low complexity" evidence="7">
    <location>
        <begin position="1"/>
        <end position="13"/>
    </location>
</feature>
<dbReference type="CDD" id="cd12148">
    <property type="entry name" value="fungal_TF_MHR"/>
    <property type="match status" value="1"/>
</dbReference>
<keyword evidence="3" id="KW-0805">Transcription regulation</keyword>
<dbReference type="Proteomes" id="UP001215280">
    <property type="component" value="Unassembled WGS sequence"/>
</dbReference>
<proteinExistence type="predicted"/>
<dbReference type="Pfam" id="PF04082">
    <property type="entry name" value="Fungal_trans"/>
    <property type="match status" value="1"/>
</dbReference>
<keyword evidence="6" id="KW-0539">Nucleus</keyword>
<dbReference type="GO" id="GO:0005634">
    <property type="term" value="C:nucleus"/>
    <property type="evidence" value="ECO:0007669"/>
    <property type="project" value="UniProtKB-SubCell"/>
</dbReference>
<dbReference type="PANTHER" id="PTHR31845:SF17">
    <property type="entry name" value="ZN(II)2CYS6 TRANSCRIPTION FACTOR (EUROFUNG)"/>
    <property type="match status" value="1"/>
</dbReference>
<dbReference type="Pfam" id="PF00172">
    <property type="entry name" value="Zn_clus"/>
    <property type="match status" value="1"/>
</dbReference>
<comment type="subcellular location">
    <subcellularLocation>
        <location evidence="1">Nucleus</location>
    </subcellularLocation>
</comment>
<dbReference type="InterPro" id="IPR001138">
    <property type="entry name" value="Zn2Cys6_DnaBD"/>
</dbReference>
<gene>
    <name evidence="9" type="ORF">DFH07DRAFT_806242</name>
</gene>
<dbReference type="InterPro" id="IPR007219">
    <property type="entry name" value="XnlR_reg_dom"/>
</dbReference>
<organism evidence="9 10">
    <name type="scientific">Mycena maculata</name>
    <dbReference type="NCBI Taxonomy" id="230809"/>
    <lineage>
        <taxon>Eukaryota</taxon>
        <taxon>Fungi</taxon>
        <taxon>Dikarya</taxon>
        <taxon>Basidiomycota</taxon>
        <taxon>Agaricomycotina</taxon>
        <taxon>Agaricomycetes</taxon>
        <taxon>Agaricomycetidae</taxon>
        <taxon>Agaricales</taxon>
        <taxon>Marasmiineae</taxon>
        <taxon>Mycenaceae</taxon>
        <taxon>Mycena</taxon>
    </lineage>
</organism>
<keyword evidence="5" id="KW-0804">Transcription</keyword>
<reference evidence="9" key="1">
    <citation type="submission" date="2023-03" db="EMBL/GenBank/DDBJ databases">
        <title>Massive genome expansion in bonnet fungi (Mycena s.s.) driven by repeated elements and novel gene families across ecological guilds.</title>
        <authorList>
            <consortium name="Lawrence Berkeley National Laboratory"/>
            <person name="Harder C.B."/>
            <person name="Miyauchi S."/>
            <person name="Viragh M."/>
            <person name="Kuo A."/>
            <person name="Thoen E."/>
            <person name="Andreopoulos B."/>
            <person name="Lu D."/>
            <person name="Skrede I."/>
            <person name="Drula E."/>
            <person name="Henrissat B."/>
            <person name="Morin E."/>
            <person name="Kohler A."/>
            <person name="Barry K."/>
            <person name="LaButti K."/>
            <person name="Morin E."/>
            <person name="Salamov A."/>
            <person name="Lipzen A."/>
            <person name="Mereny Z."/>
            <person name="Hegedus B."/>
            <person name="Baldrian P."/>
            <person name="Stursova M."/>
            <person name="Weitz H."/>
            <person name="Taylor A."/>
            <person name="Grigoriev I.V."/>
            <person name="Nagy L.G."/>
            <person name="Martin F."/>
            <person name="Kauserud H."/>
        </authorList>
    </citation>
    <scope>NUCLEOTIDE SEQUENCE</scope>
    <source>
        <strain evidence="9">CBHHK188m</strain>
    </source>
</reference>
<feature type="region of interest" description="Disordered" evidence="7">
    <location>
        <begin position="125"/>
        <end position="198"/>
    </location>
</feature>